<feature type="transmembrane region" description="Helical" evidence="1">
    <location>
        <begin position="87"/>
        <end position="109"/>
    </location>
</feature>
<evidence type="ECO:0008006" key="4">
    <source>
        <dbReference type="Google" id="ProtNLM"/>
    </source>
</evidence>
<keyword evidence="3" id="KW-1185">Reference proteome</keyword>
<keyword evidence="1" id="KW-0812">Transmembrane</keyword>
<proteinExistence type="predicted"/>
<evidence type="ECO:0000313" key="3">
    <source>
        <dbReference type="Proteomes" id="UP000064967"/>
    </source>
</evidence>
<dbReference type="RefSeq" id="WP_169928020.1">
    <property type="nucleotide sequence ID" value="NZ_CP012333.1"/>
</dbReference>
<sequence>MGTSRSVALILASLVLGYGIPHIRDRWLPSMGTDMGRDQLIAFLTSVATGMMTFTGVVLSLLFVMLELGATGYSPRIVSSWVKDPRIANATGVFTGTFVYSLMALRAIGLVQGSRSCALTIYIAFVWLLASLWMLTRLAKVFAEHDHTFVLRMLGKHGAEAIDWVYASGPSKGGDAGKDELPKEGHAPPQVLVHEGAPVYIVRIDVARLVALARSRGALIRIPFAQGDSVTAGATLAMVHGASIPPRRLRALIELGPERELRADPKYALRLLVDVALRALSTSTNDPTTAVQALDQIEALLMKLGNLDLDVGRVRDAGGELRLVYDATTWEEYLELALTEIQYYGAASLQTERRLAALFAFLRDHLPASRRAAVERLVQEHGAVVAQTLQGPSLILATRGDRQGLGHTLQ</sequence>
<dbReference type="PATRIC" id="fig|1391654.3.peg.7003"/>
<feature type="transmembrane region" description="Helical" evidence="1">
    <location>
        <begin position="43"/>
        <end position="66"/>
    </location>
</feature>
<dbReference type="InterPro" id="IPR018723">
    <property type="entry name" value="DUF2254_membrane"/>
</dbReference>
<protein>
    <recommendedName>
        <fullName evidence="4">DUF2254 domain-containing protein</fullName>
    </recommendedName>
</protein>
<dbReference type="Proteomes" id="UP000064967">
    <property type="component" value="Chromosome"/>
</dbReference>
<evidence type="ECO:0000256" key="1">
    <source>
        <dbReference type="SAM" id="Phobius"/>
    </source>
</evidence>
<dbReference type="KEGG" id="llu:AKJ09_06895"/>
<dbReference type="EMBL" id="CP012333">
    <property type="protein sequence ID" value="AKV00232.1"/>
    <property type="molecule type" value="Genomic_DNA"/>
</dbReference>
<accession>A0A0K1Q3N0</accession>
<keyword evidence="1" id="KW-0472">Membrane</keyword>
<dbReference type="AlphaFoldDB" id="A0A0K1Q3N0"/>
<reference evidence="2 3" key="1">
    <citation type="submission" date="2015-08" db="EMBL/GenBank/DDBJ databases">
        <authorList>
            <person name="Babu N.S."/>
            <person name="Beckwith C.J."/>
            <person name="Beseler K.G."/>
            <person name="Brison A."/>
            <person name="Carone J.V."/>
            <person name="Caskin T.P."/>
            <person name="Diamond M."/>
            <person name="Durham M.E."/>
            <person name="Foxe J.M."/>
            <person name="Go M."/>
            <person name="Henderson B.A."/>
            <person name="Jones I.B."/>
            <person name="McGettigan J.A."/>
            <person name="Micheletti S.J."/>
            <person name="Nasrallah M.E."/>
            <person name="Ortiz D."/>
            <person name="Piller C.R."/>
            <person name="Privatt S.R."/>
            <person name="Schneider S.L."/>
            <person name="Sharp S."/>
            <person name="Smith T.C."/>
            <person name="Stanton J.D."/>
            <person name="Ullery H.E."/>
            <person name="Wilson R.J."/>
            <person name="Serrano M.G."/>
            <person name="Buck G."/>
            <person name="Lee V."/>
            <person name="Wang Y."/>
            <person name="Carvalho R."/>
            <person name="Voegtly L."/>
            <person name="Shi R."/>
            <person name="Duckworth R."/>
            <person name="Johnson A."/>
            <person name="Loviza R."/>
            <person name="Walstead R."/>
            <person name="Shah Z."/>
            <person name="Kiflezghi M."/>
            <person name="Wade K."/>
            <person name="Ball S.L."/>
            <person name="Bradley K.W."/>
            <person name="Asai D.J."/>
            <person name="Bowman C.A."/>
            <person name="Russell D.A."/>
            <person name="Pope W.H."/>
            <person name="Jacobs-Sera D."/>
            <person name="Hendrix R.W."/>
            <person name="Hatfull G.F."/>
        </authorList>
    </citation>
    <scope>NUCLEOTIDE SEQUENCE [LARGE SCALE GENOMIC DNA]</scope>
    <source>
        <strain evidence="2 3">DSM 27648</strain>
    </source>
</reference>
<evidence type="ECO:0000313" key="2">
    <source>
        <dbReference type="EMBL" id="AKV00232.1"/>
    </source>
</evidence>
<keyword evidence="1" id="KW-1133">Transmembrane helix</keyword>
<gene>
    <name evidence="2" type="ORF">AKJ09_06895</name>
</gene>
<dbReference type="Pfam" id="PF10011">
    <property type="entry name" value="DUF2254"/>
    <property type="match status" value="1"/>
</dbReference>
<name>A0A0K1Q3N0_9BACT</name>
<organism evidence="2 3">
    <name type="scientific">Labilithrix luteola</name>
    <dbReference type="NCBI Taxonomy" id="1391654"/>
    <lineage>
        <taxon>Bacteria</taxon>
        <taxon>Pseudomonadati</taxon>
        <taxon>Myxococcota</taxon>
        <taxon>Polyangia</taxon>
        <taxon>Polyangiales</taxon>
        <taxon>Labilitrichaceae</taxon>
        <taxon>Labilithrix</taxon>
    </lineage>
</organism>
<feature type="transmembrane region" description="Helical" evidence="1">
    <location>
        <begin position="121"/>
        <end position="143"/>
    </location>
</feature>